<dbReference type="Pfam" id="PF02037">
    <property type="entry name" value="SAP"/>
    <property type="match status" value="1"/>
</dbReference>
<organism evidence="4 5">
    <name type="scientific">Gymnopus androsaceus JB14</name>
    <dbReference type="NCBI Taxonomy" id="1447944"/>
    <lineage>
        <taxon>Eukaryota</taxon>
        <taxon>Fungi</taxon>
        <taxon>Dikarya</taxon>
        <taxon>Basidiomycota</taxon>
        <taxon>Agaricomycotina</taxon>
        <taxon>Agaricomycetes</taxon>
        <taxon>Agaricomycetidae</taxon>
        <taxon>Agaricales</taxon>
        <taxon>Marasmiineae</taxon>
        <taxon>Omphalotaceae</taxon>
        <taxon>Gymnopus</taxon>
    </lineage>
</organism>
<feature type="region of interest" description="Disordered" evidence="1">
    <location>
        <begin position="350"/>
        <end position="371"/>
    </location>
</feature>
<reference evidence="4" key="1">
    <citation type="journal article" date="2019" name="Environ. Microbiol.">
        <title>Fungal ecological strategies reflected in gene transcription - a case study of two litter decomposers.</title>
        <authorList>
            <person name="Barbi F."/>
            <person name="Kohler A."/>
            <person name="Barry K."/>
            <person name="Baskaran P."/>
            <person name="Daum C."/>
            <person name="Fauchery L."/>
            <person name="Ihrmark K."/>
            <person name="Kuo A."/>
            <person name="LaButti K."/>
            <person name="Lipzen A."/>
            <person name="Morin E."/>
            <person name="Grigoriev I.V."/>
            <person name="Henrissat B."/>
            <person name="Lindahl B."/>
            <person name="Martin F."/>
        </authorList>
    </citation>
    <scope>NUCLEOTIDE SEQUENCE</scope>
    <source>
        <strain evidence="4">JB14</strain>
    </source>
</reference>
<protein>
    <recommendedName>
        <fullName evidence="3">SAP domain-containing protein</fullName>
    </recommendedName>
</protein>
<keyword evidence="2" id="KW-0472">Membrane</keyword>
<dbReference type="AlphaFoldDB" id="A0A6A4H119"/>
<feature type="transmembrane region" description="Helical" evidence="2">
    <location>
        <begin position="39"/>
        <end position="59"/>
    </location>
</feature>
<gene>
    <name evidence="4" type="ORF">BT96DRAFT_1001837</name>
</gene>
<dbReference type="PROSITE" id="PS50800">
    <property type="entry name" value="SAP"/>
    <property type="match status" value="1"/>
</dbReference>
<keyword evidence="5" id="KW-1185">Reference proteome</keyword>
<sequence>MSRRFQPSPSFSARYPSLFPEYTYCPIFFANFLPDTRPLNFSITEFIAGVANAYSFLVVTTSQFTATLSPFICTIALGLILVVSAGALLHNFIPHKFFDRWNFDTLLFMATLPDVNTKVDKDNDFPFPNGVSIKLRKANLTELKEHCRTYKLTISGKKQALLERLIDYSSNPDQWTSHTAGLRQSHKGPRVLGAHGSPKKLSKVNARRQEQLGDVNIAQSSRTVLRSKDNRTQQQKDDVLAWAARMVAKYPDIQTPRKPQGNTVAATAFSVIPSQSELSSRRTELDSRLACIEGQLKTLVGAATASLSASQSGPNMVNNLPPAMESSFNDGAPFQLSTLSPMTFPSSVPFPIHASTSPSSPESTSDSSHVDAGEPVTVAAADSTAHPSTTKILILGNGTRLSFTSNDVPDPLIVSFAKNILQLGRVWDNARPEFSSSECTLKIKGHAIALKHWPTCYSYSHSNQWEGIKKSWNEWKHVAECLHKSSEEDFWKEFWNHEKQEPMSFTAITKVLRAQRKASNARVVGEEKERLGDQFSVHFHIRGKPMVCPSAIAKRSHHGQCSCN</sequence>
<dbReference type="OrthoDB" id="3049189at2759"/>
<keyword evidence="2" id="KW-0812">Transmembrane</keyword>
<feature type="domain" description="SAP" evidence="3">
    <location>
        <begin position="135"/>
        <end position="169"/>
    </location>
</feature>
<feature type="compositionally biased region" description="Low complexity" evidence="1">
    <location>
        <begin position="355"/>
        <end position="367"/>
    </location>
</feature>
<evidence type="ECO:0000256" key="2">
    <source>
        <dbReference type="SAM" id="Phobius"/>
    </source>
</evidence>
<dbReference type="Gene3D" id="1.10.720.30">
    <property type="entry name" value="SAP domain"/>
    <property type="match status" value="1"/>
</dbReference>
<name>A0A6A4H119_9AGAR</name>
<keyword evidence="2" id="KW-1133">Transmembrane helix</keyword>
<evidence type="ECO:0000256" key="1">
    <source>
        <dbReference type="SAM" id="MobiDB-lite"/>
    </source>
</evidence>
<evidence type="ECO:0000313" key="5">
    <source>
        <dbReference type="Proteomes" id="UP000799118"/>
    </source>
</evidence>
<dbReference type="SUPFAM" id="SSF68906">
    <property type="entry name" value="SAP domain"/>
    <property type="match status" value="1"/>
</dbReference>
<feature type="region of interest" description="Disordered" evidence="1">
    <location>
        <begin position="176"/>
        <end position="203"/>
    </location>
</feature>
<proteinExistence type="predicted"/>
<dbReference type="Proteomes" id="UP000799118">
    <property type="component" value="Unassembled WGS sequence"/>
</dbReference>
<evidence type="ECO:0000313" key="4">
    <source>
        <dbReference type="EMBL" id="KAE9390887.1"/>
    </source>
</evidence>
<dbReference type="InterPro" id="IPR036361">
    <property type="entry name" value="SAP_dom_sf"/>
</dbReference>
<accession>A0A6A4H119</accession>
<dbReference type="EMBL" id="ML769642">
    <property type="protein sequence ID" value="KAE9390887.1"/>
    <property type="molecule type" value="Genomic_DNA"/>
</dbReference>
<dbReference type="InterPro" id="IPR003034">
    <property type="entry name" value="SAP_dom"/>
</dbReference>
<evidence type="ECO:0000259" key="3">
    <source>
        <dbReference type="PROSITE" id="PS50800"/>
    </source>
</evidence>
<feature type="transmembrane region" description="Helical" evidence="2">
    <location>
        <begin position="71"/>
        <end position="93"/>
    </location>
</feature>